<gene>
    <name evidence="3" type="ORF">F0M18_04490</name>
</gene>
<comment type="caution">
    <text evidence="3">The sequence shown here is derived from an EMBL/GenBank/DDBJ whole genome shotgun (WGS) entry which is preliminary data.</text>
</comment>
<comment type="similarity">
    <text evidence="1">Belongs to the YciI family.</text>
</comment>
<dbReference type="RefSeq" id="WP_149610218.1">
    <property type="nucleotide sequence ID" value="NZ_VTUX01000002.1"/>
</dbReference>
<dbReference type="InterPro" id="IPR005545">
    <property type="entry name" value="YCII"/>
</dbReference>
<dbReference type="Pfam" id="PF03795">
    <property type="entry name" value="YCII"/>
    <property type="match status" value="1"/>
</dbReference>
<name>A0A5B0X1B7_9GAMM</name>
<dbReference type="InterPro" id="IPR051807">
    <property type="entry name" value="Sec-metab_biosynth-assoc"/>
</dbReference>
<dbReference type="Proteomes" id="UP000323708">
    <property type="component" value="Unassembled WGS sequence"/>
</dbReference>
<organism evidence="3 4">
    <name type="scientific">Pseudohalioglobus sediminis</name>
    <dbReference type="NCBI Taxonomy" id="2606449"/>
    <lineage>
        <taxon>Bacteria</taxon>
        <taxon>Pseudomonadati</taxon>
        <taxon>Pseudomonadota</taxon>
        <taxon>Gammaproteobacteria</taxon>
        <taxon>Cellvibrionales</taxon>
        <taxon>Halieaceae</taxon>
        <taxon>Pseudohalioglobus</taxon>
    </lineage>
</organism>
<dbReference type="AlphaFoldDB" id="A0A5B0X1B7"/>
<dbReference type="PANTHER" id="PTHR33606:SF3">
    <property type="entry name" value="PROTEIN YCII"/>
    <property type="match status" value="1"/>
</dbReference>
<dbReference type="EMBL" id="VTUX01000002">
    <property type="protein sequence ID" value="KAA1193110.1"/>
    <property type="molecule type" value="Genomic_DNA"/>
</dbReference>
<keyword evidence="4" id="KW-1185">Reference proteome</keyword>
<dbReference type="InterPro" id="IPR011008">
    <property type="entry name" value="Dimeric_a/b-barrel"/>
</dbReference>
<dbReference type="PANTHER" id="PTHR33606">
    <property type="entry name" value="PROTEIN YCII"/>
    <property type="match status" value="1"/>
</dbReference>
<dbReference type="NCBIfam" id="NF008473">
    <property type="entry name" value="PRK11370.1"/>
    <property type="match status" value="1"/>
</dbReference>
<sequence>MWYAIMTQDVENSLAGRKANRQAHLQRLQELVDQGRLLIAGPHPAVDTEEPGESGFTGSLIVADFDSLEAAQAWADSDPYALNGVTRKVIVKPYKLVLP</sequence>
<evidence type="ECO:0000313" key="3">
    <source>
        <dbReference type="EMBL" id="KAA1193110.1"/>
    </source>
</evidence>
<proteinExistence type="inferred from homology"/>
<evidence type="ECO:0000256" key="1">
    <source>
        <dbReference type="ARBA" id="ARBA00007689"/>
    </source>
</evidence>
<evidence type="ECO:0000313" key="4">
    <source>
        <dbReference type="Proteomes" id="UP000323708"/>
    </source>
</evidence>
<feature type="domain" description="YCII-related" evidence="2">
    <location>
        <begin position="1"/>
        <end position="94"/>
    </location>
</feature>
<dbReference type="SUPFAM" id="SSF54909">
    <property type="entry name" value="Dimeric alpha+beta barrel"/>
    <property type="match status" value="1"/>
</dbReference>
<dbReference type="Gene3D" id="3.30.70.1060">
    <property type="entry name" value="Dimeric alpha+beta barrel"/>
    <property type="match status" value="1"/>
</dbReference>
<evidence type="ECO:0000259" key="2">
    <source>
        <dbReference type="Pfam" id="PF03795"/>
    </source>
</evidence>
<protein>
    <submittedName>
        <fullName evidence="3">YciI family protein</fullName>
    </submittedName>
</protein>
<accession>A0A5B0X1B7</accession>
<reference evidence="3 4" key="1">
    <citation type="submission" date="2019-09" db="EMBL/GenBank/DDBJ databases">
        <authorList>
            <person name="Chen X.-Y."/>
        </authorList>
    </citation>
    <scope>NUCLEOTIDE SEQUENCE [LARGE SCALE GENOMIC DNA]</scope>
    <source>
        <strain evidence="3 4">NY5</strain>
    </source>
</reference>